<evidence type="ECO:0000256" key="1">
    <source>
        <dbReference type="ARBA" id="ARBA00022670"/>
    </source>
</evidence>
<sequence>MLDNQPQTYYLDDPYLRDVQQLQREFDALVSREIQELSHLEDWIEQEQRLLRRVQEAMTGHKIDFYRDTASAAKHDIHMYDQTVIQPLLMTYAAKLDKKFLACPLTEKLDNRRYKRMKTVRQSKSALFREENIPLIVREKQLGVKYSEVKGGISIAWAGQRRSYSYVQAQLDNPDRAVREQAWRALAKARRSVKPEMDAMMSELIAIRHQIALNAGFKNYRDYMFVSKNREYSLQDCSNLHTSALQLIVPSWNRLSSVLQSDLGVDRWRPWDNTTRLLHQSPFSTVTELMDGVQKMFGKTDAYFEEQFQLMRQTGLLDVEWRPGKHSGGFMDPLPATQNAFVFTNFGPSFNAIIALIHEMGHAINTYLNRDFDEQNWRDEVTELFSHSMELLLLDKLDVFYPNSSEFRSARREEVRRALGLLLGPVTRDVFETWMYTHPTHTVEERDQCFLEISKQYKESPVDLAGLESDMSTSWIDTSHYFLYPFYSIEYSISVLGAFQLLQLYRQNPQLAVALYKQGASANINLSIAEIYQATGITFDFSAPALQKAAEFVEQLINELQ</sequence>
<dbReference type="PATRIC" id="fig|471514.4.peg.2174"/>
<evidence type="ECO:0000256" key="5">
    <source>
        <dbReference type="ARBA" id="ARBA00023049"/>
    </source>
</evidence>
<keyword evidence="5 6" id="KW-0482">Metalloprotease</keyword>
<keyword evidence="3 6" id="KW-0378">Hydrolase</keyword>
<dbReference type="RefSeq" id="WP_054969802.1">
    <property type="nucleotide sequence ID" value="NZ_LJCO01000058.1"/>
</dbReference>
<accession>A0A0P9EJD5</accession>
<keyword evidence="9" id="KW-1185">Reference proteome</keyword>
<evidence type="ECO:0000313" key="8">
    <source>
        <dbReference type="EMBL" id="KPV43067.1"/>
    </source>
</evidence>
<dbReference type="SUPFAM" id="SSF55486">
    <property type="entry name" value="Metalloproteases ('zincins'), catalytic domain"/>
    <property type="match status" value="1"/>
</dbReference>
<dbReference type="GO" id="GO:0046872">
    <property type="term" value="F:metal ion binding"/>
    <property type="evidence" value="ECO:0007669"/>
    <property type="project" value="UniProtKB-UniRule"/>
</dbReference>
<dbReference type="Pfam" id="PF01432">
    <property type="entry name" value="Peptidase_M3"/>
    <property type="match status" value="1"/>
</dbReference>
<comment type="cofactor">
    <cofactor evidence="6">
        <name>Zn(2+)</name>
        <dbReference type="ChEBI" id="CHEBI:29105"/>
    </cofactor>
    <text evidence="6">Binds 1 zinc ion.</text>
</comment>
<keyword evidence="1 6" id="KW-0645">Protease</keyword>
<proteinExistence type="inferred from homology"/>
<keyword evidence="4 6" id="KW-0862">Zinc</keyword>
<reference evidence="8 9" key="1">
    <citation type="submission" date="2015-09" db="EMBL/GenBank/DDBJ databases">
        <title>Draft genome sequence of Alicyclobacillus ferrooxydans DSM 22381.</title>
        <authorList>
            <person name="Hemp J."/>
        </authorList>
    </citation>
    <scope>NUCLEOTIDE SEQUENCE [LARGE SCALE GENOMIC DNA]</scope>
    <source>
        <strain evidence="8 9">TC-34</strain>
    </source>
</reference>
<dbReference type="STRING" id="471514.AN477_14055"/>
<evidence type="ECO:0000313" key="9">
    <source>
        <dbReference type="Proteomes" id="UP000050482"/>
    </source>
</evidence>
<dbReference type="CDD" id="cd09606">
    <property type="entry name" value="M3B_PepF"/>
    <property type="match status" value="1"/>
</dbReference>
<dbReference type="EMBL" id="LJCO01000058">
    <property type="protein sequence ID" value="KPV43067.1"/>
    <property type="molecule type" value="Genomic_DNA"/>
</dbReference>
<gene>
    <name evidence="8" type="ORF">AN477_14055</name>
</gene>
<dbReference type="Gene3D" id="1.10.1370.30">
    <property type="match status" value="1"/>
</dbReference>
<dbReference type="InterPro" id="IPR001567">
    <property type="entry name" value="Pept_M3A_M3B_dom"/>
</dbReference>
<dbReference type="AlphaFoldDB" id="A0A0P9EJD5"/>
<protein>
    <submittedName>
        <fullName evidence="8">Peptidase M3</fullName>
    </submittedName>
</protein>
<name>A0A0P9EJD5_9BACL</name>
<dbReference type="NCBIfam" id="TIGR02289">
    <property type="entry name" value="M3_not_pepF"/>
    <property type="match status" value="1"/>
</dbReference>
<evidence type="ECO:0000259" key="7">
    <source>
        <dbReference type="Pfam" id="PF01432"/>
    </source>
</evidence>
<comment type="caution">
    <text evidence="8">The sequence shown here is derived from an EMBL/GenBank/DDBJ whole genome shotgun (WGS) entry which is preliminary data.</text>
</comment>
<evidence type="ECO:0000256" key="4">
    <source>
        <dbReference type="ARBA" id="ARBA00022833"/>
    </source>
</evidence>
<evidence type="ECO:0000256" key="6">
    <source>
        <dbReference type="RuleBase" id="RU003435"/>
    </source>
</evidence>
<dbReference type="GO" id="GO:0006508">
    <property type="term" value="P:proteolysis"/>
    <property type="evidence" value="ECO:0007669"/>
    <property type="project" value="UniProtKB-KW"/>
</dbReference>
<comment type="similarity">
    <text evidence="6">Belongs to the peptidase M3 family.</text>
</comment>
<dbReference type="OrthoDB" id="9762795at2"/>
<dbReference type="InterPro" id="IPR011976">
    <property type="entry name" value="Pept_M3B_oligopep-rel"/>
</dbReference>
<keyword evidence="2 6" id="KW-0479">Metal-binding</keyword>
<feature type="domain" description="Peptidase M3A/M3B catalytic" evidence="7">
    <location>
        <begin position="171"/>
        <end position="507"/>
    </location>
</feature>
<dbReference type="GO" id="GO:0004222">
    <property type="term" value="F:metalloendopeptidase activity"/>
    <property type="evidence" value="ECO:0007669"/>
    <property type="project" value="InterPro"/>
</dbReference>
<evidence type="ECO:0000256" key="2">
    <source>
        <dbReference type="ARBA" id="ARBA00022723"/>
    </source>
</evidence>
<evidence type="ECO:0000256" key="3">
    <source>
        <dbReference type="ARBA" id="ARBA00022801"/>
    </source>
</evidence>
<dbReference type="Proteomes" id="UP000050482">
    <property type="component" value="Unassembled WGS sequence"/>
</dbReference>
<organism evidence="8 9">
    <name type="scientific">Alicyclobacillus ferrooxydans</name>
    <dbReference type="NCBI Taxonomy" id="471514"/>
    <lineage>
        <taxon>Bacteria</taxon>
        <taxon>Bacillati</taxon>
        <taxon>Bacillota</taxon>
        <taxon>Bacilli</taxon>
        <taxon>Bacillales</taxon>
        <taxon>Alicyclobacillaceae</taxon>
        <taxon>Alicyclobacillus</taxon>
    </lineage>
</organism>